<feature type="compositionally biased region" description="Low complexity" evidence="1">
    <location>
        <begin position="196"/>
        <end position="235"/>
    </location>
</feature>
<keyword evidence="3" id="KW-1185">Reference proteome</keyword>
<dbReference type="KEGG" id="tps:THAPSDRAFT_5801"/>
<evidence type="ECO:0000313" key="3">
    <source>
        <dbReference type="Proteomes" id="UP000001449"/>
    </source>
</evidence>
<dbReference type="HOGENOM" id="CLU_718864_0_0_1"/>
<accession>B8C3Y0</accession>
<feature type="region of interest" description="Disordered" evidence="1">
    <location>
        <begin position="334"/>
        <end position="385"/>
    </location>
</feature>
<dbReference type="Proteomes" id="UP000001449">
    <property type="component" value="Chromosome 5"/>
</dbReference>
<proteinExistence type="predicted"/>
<organism evidence="2 3">
    <name type="scientific">Thalassiosira pseudonana</name>
    <name type="common">Marine diatom</name>
    <name type="synonym">Cyclotella nana</name>
    <dbReference type="NCBI Taxonomy" id="35128"/>
    <lineage>
        <taxon>Eukaryota</taxon>
        <taxon>Sar</taxon>
        <taxon>Stramenopiles</taxon>
        <taxon>Ochrophyta</taxon>
        <taxon>Bacillariophyta</taxon>
        <taxon>Coscinodiscophyceae</taxon>
        <taxon>Thalassiosirophycidae</taxon>
        <taxon>Thalassiosirales</taxon>
        <taxon>Thalassiosiraceae</taxon>
        <taxon>Thalassiosira</taxon>
    </lineage>
</organism>
<feature type="region of interest" description="Disordered" evidence="1">
    <location>
        <begin position="91"/>
        <end position="111"/>
    </location>
</feature>
<dbReference type="EMBL" id="CM000642">
    <property type="protein sequence ID" value="EED92202.1"/>
    <property type="molecule type" value="Genomic_DNA"/>
</dbReference>
<dbReference type="GeneID" id="7442301"/>
<feature type="compositionally biased region" description="Acidic residues" evidence="1">
    <location>
        <begin position="237"/>
        <end position="255"/>
    </location>
</feature>
<feature type="compositionally biased region" description="Low complexity" evidence="1">
    <location>
        <begin position="1"/>
        <end position="15"/>
    </location>
</feature>
<dbReference type="RefSeq" id="XP_002290450.1">
    <property type="nucleotide sequence ID" value="XM_002290414.1"/>
</dbReference>
<gene>
    <name evidence="2" type="ORF">THAPSDRAFT_5801</name>
</gene>
<dbReference type="OMA" id="FACAPIT"/>
<reference evidence="2 3" key="1">
    <citation type="journal article" date="2004" name="Science">
        <title>The genome of the diatom Thalassiosira pseudonana: ecology, evolution, and metabolism.</title>
        <authorList>
            <person name="Armbrust E.V."/>
            <person name="Berges J.A."/>
            <person name="Bowler C."/>
            <person name="Green B.R."/>
            <person name="Martinez D."/>
            <person name="Putnam N.H."/>
            <person name="Zhou S."/>
            <person name="Allen A.E."/>
            <person name="Apt K.E."/>
            <person name="Bechner M."/>
            <person name="Brzezinski M.A."/>
            <person name="Chaal B.K."/>
            <person name="Chiovitti A."/>
            <person name="Davis A.K."/>
            <person name="Demarest M.S."/>
            <person name="Detter J.C."/>
            <person name="Glavina T."/>
            <person name="Goodstein D."/>
            <person name="Hadi M.Z."/>
            <person name="Hellsten U."/>
            <person name="Hildebrand M."/>
            <person name="Jenkins B.D."/>
            <person name="Jurka J."/>
            <person name="Kapitonov V.V."/>
            <person name="Kroger N."/>
            <person name="Lau W.W."/>
            <person name="Lane T.W."/>
            <person name="Larimer F.W."/>
            <person name="Lippmeier J.C."/>
            <person name="Lucas S."/>
            <person name="Medina M."/>
            <person name="Montsant A."/>
            <person name="Obornik M."/>
            <person name="Parker M.S."/>
            <person name="Palenik B."/>
            <person name="Pazour G.J."/>
            <person name="Richardson P.M."/>
            <person name="Rynearson T.A."/>
            <person name="Saito M.A."/>
            <person name="Schwartz D.C."/>
            <person name="Thamatrakoln K."/>
            <person name="Valentin K."/>
            <person name="Vardi A."/>
            <person name="Wilkerson F.P."/>
            <person name="Rokhsar D.S."/>
        </authorList>
    </citation>
    <scope>NUCLEOTIDE SEQUENCE [LARGE SCALE GENOMIC DNA]</scope>
    <source>
        <strain evidence="2 3">CCMP1335</strain>
    </source>
</reference>
<feature type="region of interest" description="Disordered" evidence="1">
    <location>
        <begin position="168"/>
        <end position="291"/>
    </location>
</feature>
<dbReference type="PaxDb" id="35128-Thaps5801"/>
<sequence length="385" mass="40016">MSNNGASTNPSSPSTGSGGSSDHVDFTVTIAASALVSLASPHDNGAATPRVIHALSVIQPVQSWTVIRDHVDFMTMDVSLGGVVSGLPRCPGLPSAESTHGGGGGDSSDNSMNAVITARNGAQEWLSTALTVPSVRSSPVMQQFLCYGANIVPPQFEGVGWVNFGHQQLGGGGGHGHVPQSPSAASRTSQQHHHPQSSPSHLSGSSHNSPHSHHAASYAAAVTGGSSNNNRSNPNLEEMEMDDMFEDEQSNDDSSNEDHDHYDDDDDDDDASYLQNRFHDPSNPYGGEPLSPAEVMEIQQDYKEVEMVEDVGSLAQSMGASHLGRSLGLQREMMSAAQQQGGGQNNRGQQGINILSNNGNVAPSISSSTSSPGGIGSAMAKAAAQ</sequence>
<evidence type="ECO:0000256" key="1">
    <source>
        <dbReference type="SAM" id="MobiDB-lite"/>
    </source>
</evidence>
<name>B8C3Y0_THAPS</name>
<dbReference type="InParanoid" id="B8C3Y0"/>
<reference evidence="2 3" key="2">
    <citation type="journal article" date="2008" name="Nature">
        <title>The Phaeodactylum genome reveals the evolutionary history of diatom genomes.</title>
        <authorList>
            <person name="Bowler C."/>
            <person name="Allen A.E."/>
            <person name="Badger J.H."/>
            <person name="Grimwood J."/>
            <person name="Jabbari K."/>
            <person name="Kuo A."/>
            <person name="Maheswari U."/>
            <person name="Martens C."/>
            <person name="Maumus F."/>
            <person name="Otillar R.P."/>
            <person name="Rayko E."/>
            <person name="Salamov A."/>
            <person name="Vandepoele K."/>
            <person name="Beszteri B."/>
            <person name="Gruber A."/>
            <person name="Heijde M."/>
            <person name="Katinka M."/>
            <person name="Mock T."/>
            <person name="Valentin K."/>
            <person name="Verret F."/>
            <person name="Berges J.A."/>
            <person name="Brownlee C."/>
            <person name="Cadoret J.P."/>
            <person name="Chiovitti A."/>
            <person name="Choi C.J."/>
            <person name="Coesel S."/>
            <person name="De Martino A."/>
            <person name="Detter J.C."/>
            <person name="Durkin C."/>
            <person name="Falciatore A."/>
            <person name="Fournet J."/>
            <person name="Haruta M."/>
            <person name="Huysman M.J."/>
            <person name="Jenkins B.D."/>
            <person name="Jiroutova K."/>
            <person name="Jorgensen R.E."/>
            <person name="Joubert Y."/>
            <person name="Kaplan A."/>
            <person name="Kroger N."/>
            <person name="Kroth P.G."/>
            <person name="La Roche J."/>
            <person name="Lindquist E."/>
            <person name="Lommer M."/>
            <person name="Martin-Jezequel V."/>
            <person name="Lopez P.J."/>
            <person name="Lucas S."/>
            <person name="Mangogna M."/>
            <person name="McGinnis K."/>
            <person name="Medlin L.K."/>
            <person name="Montsant A."/>
            <person name="Oudot-Le Secq M.P."/>
            <person name="Napoli C."/>
            <person name="Obornik M."/>
            <person name="Parker M.S."/>
            <person name="Petit J.L."/>
            <person name="Porcel B.M."/>
            <person name="Poulsen N."/>
            <person name="Robison M."/>
            <person name="Rychlewski L."/>
            <person name="Rynearson T.A."/>
            <person name="Schmutz J."/>
            <person name="Shapiro H."/>
            <person name="Siaut M."/>
            <person name="Stanley M."/>
            <person name="Sussman M.R."/>
            <person name="Taylor A.R."/>
            <person name="Vardi A."/>
            <person name="von Dassow P."/>
            <person name="Vyverman W."/>
            <person name="Willis A."/>
            <person name="Wyrwicz L.S."/>
            <person name="Rokhsar D.S."/>
            <person name="Weissenbach J."/>
            <person name="Armbrust E.V."/>
            <person name="Green B.R."/>
            <person name="Van de Peer Y."/>
            <person name="Grigoriev I.V."/>
        </authorList>
    </citation>
    <scope>NUCLEOTIDE SEQUENCE [LARGE SCALE GENOMIC DNA]</scope>
    <source>
        <strain evidence="2 3">CCMP1335</strain>
    </source>
</reference>
<dbReference type="AlphaFoldDB" id="B8C3Y0"/>
<evidence type="ECO:0000313" key="2">
    <source>
        <dbReference type="EMBL" id="EED92202.1"/>
    </source>
</evidence>
<feature type="compositionally biased region" description="Polar residues" evidence="1">
    <location>
        <begin position="352"/>
        <end position="361"/>
    </location>
</feature>
<feature type="compositionally biased region" description="Low complexity" evidence="1">
    <location>
        <begin position="363"/>
        <end position="372"/>
    </location>
</feature>
<protein>
    <submittedName>
        <fullName evidence="2">Uncharacterized protein</fullName>
    </submittedName>
</protein>
<feature type="non-terminal residue" evidence="2">
    <location>
        <position position="385"/>
    </location>
</feature>
<feature type="region of interest" description="Disordered" evidence="1">
    <location>
        <begin position="1"/>
        <end position="22"/>
    </location>
</feature>